<dbReference type="HOGENOM" id="CLU_076057_2_2_4"/>
<dbReference type="Gene3D" id="3.30.1150.10">
    <property type="match status" value="1"/>
</dbReference>
<keyword evidence="13" id="KW-1185">Reference proteome</keyword>
<dbReference type="Proteomes" id="UP000000366">
    <property type="component" value="Chromosome"/>
</dbReference>
<feature type="region of interest" description="Disordered" evidence="10">
    <location>
        <begin position="77"/>
        <end position="107"/>
    </location>
</feature>
<dbReference type="InterPro" id="IPR051045">
    <property type="entry name" value="TonB-dependent_transducer"/>
</dbReference>
<evidence type="ECO:0000256" key="3">
    <source>
        <dbReference type="ARBA" id="ARBA00022448"/>
    </source>
</evidence>
<keyword evidence="9" id="KW-0472">Membrane</keyword>
<evidence type="ECO:0000256" key="2">
    <source>
        <dbReference type="ARBA" id="ARBA00006555"/>
    </source>
</evidence>
<evidence type="ECO:0000256" key="6">
    <source>
        <dbReference type="ARBA" id="ARBA00022692"/>
    </source>
</evidence>
<organism evidence="12 13">
    <name type="scientific">Methylibium petroleiphilum (strain ATCC BAA-1232 / LMG 22953 / PM1)</name>
    <dbReference type="NCBI Taxonomy" id="420662"/>
    <lineage>
        <taxon>Bacteria</taxon>
        <taxon>Pseudomonadati</taxon>
        <taxon>Pseudomonadota</taxon>
        <taxon>Betaproteobacteria</taxon>
        <taxon>Burkholderiales</taxon>
        <taxon>Sphaerotilaceae</taxon>
        <taxon>Methylibium</taxon>
    </lineage>
</organism>
<comment type="subcellular location">
    <subcellularLocation>
        <location evidence="1">Cell inner membrane</location>
        <topology evidence="1">Single-pass membrane protein</topology>
        <orientation evidence="1">Periplasmic side</orientation>
    </subcellularLocation>
</comment>
<evidence type="ECO:0000256" key="1">
    <source>
        <dbReference type="ARBA" id="ARBA00004383"/>
    </source>
</evidence>
<dbReference type="STRING" id="420662.Mpe_A3718"/>
<dbReference type="PANTHER" id="PTHR33446">
    <property type="entry name" value="PROTEIN TONB-RELATED"/>
    <property type="match status" value="1"/>
</dbReference>
<dbReference type="Pfam" id="PF03544">
    <property type="entry name" value="TonB_C"/>
    <property type="match status" value="1"/>
</dbReference>
<evidence type="ECO:0000256" key="4">
    <source>
        <dbReference type="ARBA" id="ARBA00022475"/>
    </source>
</evidence>
<evidence type="ECO:0000256" key="8">
    <source>
        <dbReference type="ARBA" id="ARBA00022989"/>
    </source>
</evidence>
<dbReference type="GO" id="GO:0031992">
    <property type="term" value="F:energy transducer activity"/>
    <property type="evidence" value="ECO:0007669"/>
    <property type="project" value="TreeGrafter"/>
</dbReference>
<dbReference type="InterPro" id="IPR006260">
    <property type="entry name" value="TonB/TolA_C"/>
</dbReference>
<dbReference type="GO" id="GO:0098797">
    <property type="term" value="C:plasma membrane protein complex"/>
    <property type="evidence" value="ECO:0007669"/>
    <property type="project" value="TreeGrafter"/>
</dbReference>
<feature type="domain" description="TonB C-terminal" evidence="11">
    <location>
        <begin position="147"/>
        <end position="238"/>
    </location>
</feature>
<dbReference type="eggNOG" id="COG0810">
    <property type="taxonomic scope" value="Bacteria"/>
</dbReference>
<dbReference type="GO" id="GO:0055085">
    <property type="term" value="P:transmembrane transport"/>
    <property type="evidence" value="ECO:0007669"/>
    <property type="project" value="InterPro"/>
</dbReference>
<dbReference type="SUPFAM" id="SSF74653">
    <property type="entry name" value="TolA/TonB C-terminal domain"/>
    <property type="match status" value="1"/>
</dbReference>
<keyword evidence="4" id="KW-1003">Cell membrane</keyword>
<keyword evidence="8" id="KW-1133">Transmembrane helix</keyword>
<sequence length="238" mass="25003">MSSGLPPLPNGVAPPPLPTASSEGLMPGARRGLVLGVLAAHVAGGWGLLQIDSVREAVQAAAPIMVDLIAPPAPPVPIPPPPPPPPRPLLKKPPPPAPILVSEPAPTPEPPVFVAPPPPPEPPVIVAVEPPPAPPAPPAPPPQPRTVAITQVEYLTPPNLVYPTASKRLNESGRVHVRVLVDDQGLPRQMLLQRSSGFSRLDDAALATVKATRFKPYTENGVAQPFWVVMPLVFEMER</sequence>
<dbReference type="KEGG" id="mpt:Mpe_A3718"/>
<keyword evidence="5" id="KW-0997">Cell inner membrane</keyword>
<dbReference type="EMBL" id="CP000555">
    <property type="protein sequence ID" value="ABM96671.1"/>
    <property type="molecule type" value="Genomic_DNA"/>
</dbReference>
<evidence type="ECO:0000256" key="5">
    <source>
        <dbReference type="ARBA" id="ARBA00022519"/>
    </source>
</evidence>
<accession>A2SM82</accession>
<reference evidence="12 13" key="1">
    <citation type="journal article" date="2007" name="J. Bacteriol.">
        <title>Whole-genome analysis of the methyl tert-butyl ether-degrading beta-proteobacterium Methylibium petroleiphilum PM1.</title>
        <authorList>
            <person name="Kane S.R."/>
            <person name="Chakicherla A.Y."/>
            <person name="Chain P.S.G."/>
            <person name="Schmidt R."/>
            <person name="Shin M.W."/>
            <person name="Legler T.C."/>
            <person name="Scow K.M."/>
            <person name="Larimer F.W."/>
            <person name="Lucas S.M."/>
            <person name="Richardson P.M."/>
            <person name="Hristova K.R."/>
        </authorList>
    </citation>
    <scope>NUCLEOTIDE SEQUENCE [LARGE SCALE GENOMIC DNA]</scope>
    <source>
        <strain evidence="13">ATCC BAA-1232 / LMG 22953 / PM1</strain>
    </source>
</reference>
<protein>
    <submittedName>
        <fullName evidence="12">Periplasmic protein/ biopolymer transport</fullName>
    </submittedName>
</protein>
<dbReference type="AlphaFoldDB" id="A2SM82"/>
<feature type="region of interest" description="Disordered" evidence="10">
    <location>
        <begin position="1"/>
        <end position="24"/>
    </location>
</feature>
<evidence type="ECO:0000313" key="12">
    <source>
        <dbReference type="EMBL" id="ABM96671.1"/>
    </source>
</evidence>
<dbReference type="PROSITE" id="PS52015">
    <property type="entry name" value="TONB_CTD"/>
    <property type="match status" value="1"/>
</dbReference>
<keyword evidence="7" id="KW-0653">Protein transport</keyword>
<feature type="compositionally biased region" description="Pro residues" evidence="10">
    <location>
        <begin position="77"/>
        <end position="98"/>
    </location>
</feature>
<evidence type="ECO:0000313" key="13">
    <source>
        <dbReference type="Proteomes" id="UP000000366"/>
    </source>
</evidence>
<keyword evidence="3" id="KW-0813">Transport</keyword>
<dbReference type="NCBIfam" id="TIGR01352">
    <property type="entry name" value="tonB_Cterm"/>
    <property type="match status" value="1"/>
</dbReference>
<evidence type="ECO:0000256" key="10">
    <source>
        <dbReference type="SAM" id="MobiDB-lite"/>
    </source>
</evidence>
<name>A2SM82_METPP</name>
<evidence type="ECO:0000259" key="11">
    <source>
        <dbReference type="PROSITE" id="PS52015"/>
    </source>
</evidence>
<dbReference type="InterPro" id="IPR037682">
    <property type="entry name" value="TonB_C"/>
</dbReference>
<keyword evidence="6" id="KW-0812">Transmembrane</keyword>
<dbReference type="PANTHER" id="PTHR33446:SF2">
    <property type="entry name" value="PROTEIN TONB"/>
    <property type="match status" value="1"/>
</dbReference>
<feature type="compositionally biased region" description="Pro residues" evidence="10">
    <location>
        <begin position="1"/>
        <end position="18"/>
    </location>
</feature>
<comment type="similarity">
    <text evidence="2">Belongs to the TonB family.</text>
</comment>
<evidence type="ECO:0000256" key="9">
    <source>
        <dbReference type="ARBA" id="ARBA00023136"/>
    </source>
</evidence>
<gene>
    <name evidence="12" type="primary">tonB</name>
    <name evidence="12" type="ordered locus">Mpe_A3718</name>
</gene>
<evidence type="ECO:0000256" key="7">
    <source>
        <dbReference type="ARBA" id="ARBA00022927"/>
    </source>
</evidence>
<dbReference type="RefSeq" id="WP_011831291.1">
    <property type="nucleotide sequence ID" value="NC_008825.1"/>
</dbReference>
<dbReference type="GO" id="GO:0015031">
    <property type="term" value="P:protein transport"/>
    <property type="evidence" value="ECO:0007669"/>
    <property type="project" value="UniProtKB-KW"/>
</dbReference>
<proteinExistence type="inferred from homology"/>